<dbReference type="HOGENOM" id="CLU_035063_4_0_9"/>
<accession>A0A060LZF5</accession>
<keyword evidence="3" id="KW-1185">Reference proteome</keyword>
<dbReference type="SUPFAM" id="SSF51658">
    <property type="entry name" value="Xylose isomerase-like"/>
    <property type="match status" value="1"/>
</dbReference>
<dbReference type="GO" id="GO:0016853">
    <property type="term" value="F:isomerase activity"/>
    <property type="evidence" value="ECO:0007669"/>
    <property type="project" value="UniProtKB-KW"/>
</dbReference>
<gene>
    <name evidence="2" type="ORF">BleG1_1090</name>
</gene>
<dbReference type="Pfam" id="PF01261">
    <property type="entry name" value="AP_endonuc_2"/>
    <property type="match status" value="1"/>
</dbReference>
<evidence type="ECO:0000313" key="3">
    <source>
        <dbReference type="Proteomes" id="UP000027142"/>
    </source>
</evidence>
<dbReference type="Gene3D" id="3.20.20.150">
    <property type="entry name" value="Divalent-metal-dependent TIM barrel enzymes"/>
    <property type="match status" value="1"/>
</dbReference>
<dbReference type="STRING" id="1246626.BleG1_1090"/>
<dbReference type="RefSeq" id="WP_038478089.1">
    <property type="nucleotide sequence ID" value="NZ_CP003923.1"/>
</dbReference>
<dbReference type="OrthoDB" id="9786584at2"/>
<proteinExistence type="predicted"/>
<evidence type="ECO:0000259" key="1">
    <source>
        <dbReference type="Pfam" id="PF01261"/>
    </source>
</evidence>
<dbReference type="eggNOG" id="COG1082">
    <property type="taxonomic scope" value="Bacteria"/>
</dbReference>
<dbReference type="PANTHER" id="PTHR12110">
    <property type="entry name" value="HYDROXYPYRUVATE ISOMERASE"/>
    <property type="match status" value="1"/>
</dbReference>
<dbReference type="InterPro" id="IPR036237">
    <property type="entry name" value="Xyl_isomerase-like_sf"/>
</dbReference>
<evidence type="ECO:0000313" key="2">
    <source>
        <dbReference type="EMBL" id="AIC93693.1"/>
    </source>
</evidence>
<dbReference type="AlphaFoldDB" id="A0A060LZF5"/>
<feature type="domain" description="Xylose isomerase-like TIM barrel" evidence="1">
    <location>
        <begin position="22"/>
        <end position="245"/>
    </location>
</feature>
<name>A0A060LZF5_9BACI</name>
<organism evidence="2 3">
    <name type="scientific">Shouchella lehensis G1</name>
    <dbReference type="NCBI Taxonomy" id="1246626"/>
    <lineage>
        <taxon>Bacteria</taxon>
        <taxon>Bacillati</taxon>
        <taxon>Bacillota</taxon>
        <taxon>Bacilli</taxon>
        <taxon>Bacillales</taxon>
        <taxon>Bacillaceae</taxon>
        <taxon>Shouchella</taxon>
    </lineage>
</organism>
<dbReference type="InterPro" id="IPR050312">
    <property type="entry name" value="IolE/XylAMocC-like"/>
</dbReference>
<sequence length="277" mass="31676">MKHQFSLAHLTALECAPPELIYLAAQAGYDFVSIRPIYMGLPDEPNYDLATNKVMFKETKIALQQTGLNVHDIELARVHADIDPLIYEPAFEVAAELGAKHVLSSIWTDDTELGREKFAQLCDLARPYGLIINLESVPIASVKTLKGAIHVLEDVKRENVGLMIDAHHFHRADDCIDDLKTIPKEWLHYFHLCDAQREIPVKKEEMTRILREERLYIGEGGLPLKDMVTRLPSDIVFSLEMPHKQRTKELGTFEYIKKCLESAKTFVQEKDTRIIKK</sequence>
<protein>
    <submittedName>
        <fullName evidence="2">Xylose isomerase</fullName>
    </submittedName>
</protein>
<dbReference type="KEGG" id="ble:BleG1_1090"/>
<dbReference type="Proteomes" id="UP000027142">
    <property type="component" value="Chromosome"/>
</dbReference>
<keyword evidence="2" id="KW-0413">Isomerase</keyword>
<reference evidence="2 3" key="1">
    <citation type="journal article" date="2014" name="Gene">
        <title>A comparative genomic analysis of the alkalitolerant soil bacterium Bacillus lehensis G1.</title>
        <authorList>
            <person name="Noor Y.M."/>
            <person name="Samsulrizal N.H."/>
            <person name="Jema'on N.A."/>
            <person name="Low K.O."/>
            <person name="Ramli A.N."/>
            <person name="Alias N.I."/>
            <person name="Damis S.I."/>
            <person name="Fuzi S.F."/>
            <person name="Isa M.N."/>
            <person name="Murad A.M."/>
            <person name="Raih M.F."/>
            <person name="Bakar F.D."/>
            <person name="Najimudin N."/>
            <person name="Mahadi N.M."/>
            <person name="Illias R.M."/>
        </authorList>
    </citation>
    <scope>NUCLEOTIDE SEQUENCE [LARGE SCALE GENOMIC DNA]</scope>
    <source>
        <strain evidence="2 3">G1</strain>
    </source>
</reference>
<dbReference type="PATRIC" id="fig|1246626.3.peg.1093"/>
<dbReference type="EMBL" id="CP003923">
    <property type="protein sequence ID" value="AIC93693.1"/>
    <property type="molecule type" value="Genomic_DNA"/>
</dbReference>
<dbReference type="InterPro" id="IPR013022">
    <property type="entry name" value="Xyl_isomerase-like_TIM-brl"/>
</dbReference>
<dbReference type="PANTHER" id="PTHR12110:SF48">
    <property type="entry name" value="BLL3656 PROTEIN"/>
    <property type="match status" value="1"/>
</dbReference>